<evidence type="ECO:0000313" key="2">
    <source>
        <dbReference type="Proteomes" id="UP000261111"/>
    </source>
</evidence>
<comment type="caution">
    <text evidence="1">The sequence shown here is derived from an EMBL/GenBank/DDBJ whole genome shotgun (WGS) entry which is preliminary data.</text>
</comment>
<reference evidence="1 2" key="1">
    <citation type="submission" date="2018-08" db="EMBL/GenBank/DDBJ databases">
        <title>A genome reference for cultivated species of the human gut microbiota.</title>
        <authorList>
            <person name="Zou Y."/>
            <person name="Xue W."/>
            <person name="Luo G."/>
        </authorList>
    </citation>
    <scope>NUCLEOTIDE SEQUENCE [LARGE SCALE GENOMIC DNA]</scope>
    <source>
        <strain evidence="1 2">AF19-21</strain>
    </source>
</reference>
<dbReference type="RefSeq" id="WP_025655600.1">
    <property type="nucleotide sequence ID" value="NZ_QVIA01000034.1"/>
</dbReference>
<dbReference type="Proteomes" id="UP000261111">
    <property type="component" value="Unassembled WGS sequence"/>
</dbReference>
<accession>A0A3E2WEY4</accession>
<organism evidence="1 2">
    <name type="scientific">Hungatella hathewayi</name>
    <dbReference type="NCBI Taxonomy" id="154046"/>
    <lineage>
        <taxon>Bacteria</taxon>
        <taxon>Bacillati</taxon>
        <taxon>Bacillota</taxon>
        <taxon>Clostridia</taxon>
        <taxon>Lachnospirales</taxon>
        <taxon>Lachnospiraceae</taxon>
        <taxon>Hungatella</taxon>
    </lineage>
</organism>
<proteinExistence type="predicted"/>
<dbReference type="Gene3D" id="3.40.960.10">
    <property type="entry name" value="VSR Endonuclease"/>
    <property type="match status" value="1"/>
</dbReference>
<evidence type="ECO:0000313" key="1">
    <source>
        <dbReference type="EMBL" id="RGC24857.1"/>
    </source>
</evidence>
<gene>
    <name evidence="1" type="ORF">DWX41_20830</name>
</gene>
<sequence>MQMIELKYYMDLLPECNIFREDGMVELFFHDMETKAYYIAREFANSADESYMAQNAFLDDDTKNYVVKFNQNRLEDIAFMQYLFNSSNNMFSGYAVKRIPIEDFYLGMEITPPARCFGNIEQKTKEPLLGLNKFISEEKVMYHRELLRKIYEWSDEEVNYYSIPRSIPHKDKISLTQTVAVERFLNQNYIPYKMRYEDFPEYSKLKKRDSQFIMKARQKDNQKFYEMLSDFKKKYNDIYHDLVDKGTVSPKWKSEYELFKLIRAFFPDAVFQYRSEWLGNQSIDVFIPSKRIGIEYQGIQHYEAINHFGGIESYENRKKLDSKKKSLCEKNGVILVEWKYDEPINEVVLKIKINSWS</sequence>
<dbReference type="EMBL" id="QVIA01000034">
    <property type="protein sequence ID" value="RGC24857.1"/>
    <property type="molecule type" value="Genomic_DNA"/>
</dbReference>
<dbReference type="AlphaFoldDB" id="A0A3E2WEY4"/>
<protein>
    <submittedName>
        <fullName evidence="1">Uncharacterized protein</fullName>
    </submittedName>
</protein>
<name>A0A3E2WEY4_9FIRM</name>